<sequence>MAPRRKKNEDDSEDSAAMNKEQEAIAKFVRFNTPTESTLFQGNDVHYFTGSKAVDTLYESKYGTKAKGEPKFADRRVAVKFLEGLFESRLFWRARKLVAKKKEDKDKKKGDESDVNKSPRPETLSKKKDKKEKQEKADEGNESVSEAPEDEKKKEEKDEKKKKKIKLEVHQSQVFTDSSDVYVWVYDPTPLYKKVIGLGMVFGTIACCLFPLWPMWLRQGVYYLSMAGIGAFGAIVVTAILRTILFGVIWLFTGGRHHLWILPNLTEDCGFFESFKPWYTYEYRPNGKAPPKGEKKKKKDKVSDDENETVQDNSKAGVTEKADQESGSLDVVDDEEDTEQNDDSETASSASTGEGAAPEESSPKIAAPKVRRRARKDDDFVVVDN</sequence>
<dbReference type="AlphaFoldDB" id="A0AAF3F4N0"/>
<protein>
    <recommendedName>
        <fullName evidence="3">Translocation protein SEC62</fullName>
    </recommendedName>
</protein>
<keyword evidence="5 12" id="KW-0812">Transmembrane</keyword>
<dbReference type="PANTHER" id="PTHR12443:SF9">
    <property type="entry name" value="TRANSLOCATION PROTEIN SEC62"/>
    <property type="match status" value="1"/>
</dbReference>
<evidence type="ECO:0000256" key="11">
    <source>
        <dbReference type="SAM" id="MobiDB-lite"/>
    </source>
</evidence>
<keyword evidence="4" id="KW-0813">Transport</keyword>
<keyword evidence="6" id="KW-0256">Endoplasmic reticulum</keyword>
<evidence type="ECO:0000256" key="7">
    <source>
        <dbReference type="ARBA" id="ARBA00022927"/>
    </source>
</evidence>
<dbReference type="PANTHER" id="PTHR12443">
    <property type="entry name" value="TRANSLOCATION PROTEIN SEC62"/>
    <property type="match status" value="1"/>
</dbReference>
<feature type="compositionally biased region" description="Basic and acidic residues" evidence="11">
    <location>
        <begin position="102"/>
        <end position="139"/>
    </location>
</feature>
<keyword evidence="13" id="KW-1185">Reference proteome</keyword>
<dbReference type="InterPro" id="IPR004728">
    <property type="entry name" value="Sec62"/>
</dbReference>
<feature type="compositionally biased region" description="Acidic residues" evidence="11">
    <location>
        <begin position="331"/>
        <end position="345"/>
    </location>
</feature>
<feature type="compositionally biased region" description="Basic and acidic residues" evidence="11">
    <location>
        <begin position="150"/>
        <end position="159"/>
    </location>
</feature>
<evidence type="ECO:0000313" key="14">
    <source>
        <dbReference type="WBParaSite" id="MBELARI_LOCUS21463"/>
    </source>
</evidence>
<feature type="transmembrane region" description="Helical" evidence="12">
    <location>
        <begin position="195"/>
        <end position="216"/>
    </location>
</feature>
<evidence type="ECO:0000256" key="4">
    <source>
        <dbReference type="ARBA" id="ARBA00022448"/>
    </source>
</evidence>
<feature type="region of interest" description="Disordered" evidence="11">
    <location>
        <begin position="102"/>
        <end position="162"/>
    </location>
</feature>
<evidence type="ECO:0000256" key="9">
    <source>
        <dbReference type="ARBA" id="ARBA00023010"/>
    </source>
</evidence>
<proteinExistence type="inferred from homology"/>
<evidence type="ECO:0000256" key="2">
    <source>
        <dbReference type="ARBA" id="ARBA00010604"/>
    </source>
</evidence>
<dbReference type="GO" id="GO:0005789">
    <property type="term" value="C:endoplasmic reticulum membrane"/>
    <property type="evidence" value="ECO:0007669"/>
    <property type="project" value="UniProtKB-SubCell"/>
</dbReference>
<feature type="region of interest" description="Disordered" evidence="11">
    <location>
        <begin position="288"/>
        <end position="385"/>
    </location>
</feature>
<evidence type="ECO:0000256" key="5">
    <source>
        <dbReference type="ARBA" id="ARBA00022692"/>
    </source>
</evidence>
<dbReference type="WBParaSite" id="MBELARI_LOCUS21463">
    <property type="protein sequence ID" value="MBELARI_LOCUS21463"/>
    <property type="gene ID" value="MBELARI_LOCUS21463"/>
</dbReference>
<organism evidence="13 14">
    <name type="scientific">Mesorhabditis belari</name>
    <dbReference type="NCBI Taxonomy" id="2138241"/>
    <lineage>
        <taxon>Eukaryota</taxon>
        <taxon>Metazoa</taxon>
        <taxon>Ecdysozoa</taxon>
        <taxon>Nematoda</taxon>
        <taxon>Chromadorea</taxon>
        <taxon>Rhabditida</taxon>
        <taxon>Rhabditina</taxon>
        <taxon>Rhabditomorpha</taxon>
        <taxon>Rhabditoidea</taxon>
        <taxon>Rhabditidae</taxon>
        <taxon>Mesorhabditinae</taxon>
        <taxon>Mesorhabditis</taxon>
    </lineage>
</organism>
<evidence type="ECO:0000313" key="13">
    <source>
        <dbReference type="Proteomes" id="UP000887575"/>
    </source>
</evidence>
<name>A0AAF3F4N0_9BILA</name>
<feature type="compositionally biased region" description="Low complexity" evidence="11">
    <location>
        <begin position="346"/>
        <end position="360"/>
    </location>
</feature>
<keyword evidence="9" id="KW-0811">Translocation</keyword>
<evidence type="ECO:0000256" key="8">
    <source>
        <dbReference type="ARBA" id="ARBA00022989"/>
    </source>
</evidence>
<feature type="transmembrane region" description="Helical" evidence="12">
    <location>
        <begin position="222"/>
        <end position="252"/>
    </location>
</feature>
<evidence type="ECO:0000256" key="6">
    <source>
        <dbReference type="ARBA" id="ARBA00022824"/>
    </source>
</evidence>
<evidence type="ECO:0000256" key="1">
    <source>
        <dbReference type="ARBA" id="ARBA00004477"/>
    </source>
</evidence>
<keyword evidence="10 12" id="KW-0472">Membrane</keyword>
<comment type="subcellular location">
    <subcellularLocation>
        <location evidence="1">Endoplasmic reticulum membrane</location>
        <topology evidence="1">Multi-pass membrane protein</topology>
    </subcellularLocation>
</comment>
<comment type="similarity">
    <text evidence="2">Belongs to the SEC62 family.</text>
</comment>
<keyword evidence="8 12" id="KW-1133">Transmembrane helix</keyword>
<evidence type="ECO:0000256" key="3">
    <source>
        <dbReference type="ARBA" id="ARBA00021257"/>
    </source>
</evidence>
<accession>A0AAF3F4N0</accession>
<dbReference type="Pfam" id="PF03839">
    <property type="entry name" value="Sec62"/>
    <property type="match status" value="1"/>
</dbReference>
<keyword evidence="7" id="KW-0653">Protein transport</keyword>
<dbReference type="GO" id="GO:0031204">
    <property type="term" value="P:post-translational protein targeting to membrane, translocation"/>
    <property type="evidence" value="ECO:0007669"/>
    <property type="project" value="TreeGrafter"/>
</dbReference>
<dbReference type="Proteomes" id="UP000887575">
    <property type="component" value="Unassembled WGS sequence"/>
</dbReference>
<reference evidence="14" key="1">
    <citation type="submission" date="2024-02" db="UniProtKB">
        <authorList>
            <consortium name="WormBaseParasite"/>
        </authorList>
    </citation>
    <scope>IDENTIFICATION</scope>
</reference>
<evidence type="ECO:0000256" key="10">
    <source>
        <dbReference type="ARBA" id="ARBA00023136"/>
    </source>
</evidence>
<evidence type="ECO:0000256" key="12">
    <source>
        <dbReference type="SAM" id="Phobius"/>
    </source>
</evidence>